<keyword evidence="4 8" id="KW-0067">ATP-binding</keyword>
<evidence type="ECO:0000313" key="9">
    <source>
        <dbReference type="Proteomes" id="UP000597459"/>
    </source>
</evidence>
<evidence type="ECO:0000256" key="4">
    <source>
        <dbReference type="ARBA" id="ARBA00022840"/>
    </source>
</evidence>
<dbReference type="NCBIfam" id="TIGR01189">
    <property type="entry name" value="ccmA"/>
    <property type="match status" value="1"/>
</dbReference>
<keyword evidence="2" id="KW-0547">Nucleotide-binding</keyword>
<sequence length="210" mass="22712">MLLVEDLSVFRGERLVLDGVDLTMDAGDALLLTGPNGAGKSTLLRILAGLGRMDSGRMLWKGEDILADRTAHAEHIAYLGHHDALKPGLTLKENLALFARGRPIDAALDAFDLDHLRDVPARLFSAGQKRRAALARVLLANASLWLLDEPSLGLDARSVERLGTVLRHHREQGGMVIATTHVPLPLENSRNLALPGAPVEDDTLVELAHT</sequence>
<organism evidence="8 9">
    <name type="scientific">Acetobacter estunensis</name>
    <dbReference type="NCBI Taxonomy" id="104097"/>
    <lineage>
        <taxon>Bacteria</taxon>
        <taxon>Pseudomonadati</taxon>
        <taxon>Pseudomonadota</taxon>
        <taxon>Alphaproteobacteria</taxon>
        <taxon>Acetobacterales</taxon>
        <taxon>Acetobacteraceae</taxon>
        <taxon>Acetobacter</taxon>
    </lineage>
</organism>
<dbReference type="Proteomes" id="UP000597459">
    <property type="component" value="Unassembled WGS sequence"/>
</dbReference>
<reference evidence="8" key="1">
    <citation type="submission" date="2019-11" db="EMBL/GenBank/DDBJ databases">
        <title>Description of new Acetobacter species.</title>
        <authorList>
            <person name="Cleenwerck I."/>
            <person name="Sombolestani A.S."/>
        </authorList>
    </citation>
    <scope>NUCLEOTIDE SEQUENCE</scope>
    <source>
        <strain evidence="8">LMG 1626</strain>
    </source>
</reference>
<keyword evidence="1" id="KW-0813">Transport</keyword>
<dbReference type="InterPro" id="IPR003439">
    <property type="entry name" value="ABC_transporter-like_ATP-bd"/>
</dbReference>
<keyword evidence="3" id="KW-0201">Cytochrome c-type biogenesis</keyword>
<dbReference type="InterPro" id="IPR017871">
    <property type="entry name" value="ABC_transporter-like_CS"/>
</dbReference>
<gene>
    <name evidence="8" type="primary">ccmA</name>
    <name evidence="8" type="ORF">GOB87_10070</name>
</gene>
<dbReference type="SMART" id="SM00382">
    <property type="entry name" value="AAA"/>
    <property type="match status" value="1"/>
</dbReference>
<accession>A0A967B6X0</accession>
<dbReference type="GO" id="GO:0005524">
    <property type="term" value="F:ATP binding"/>
    <property type="evidence" value="ECO:0007669"/>
    <property type="project" value="UniProtKB-KW"/>
</dbReference>
<dbReference type="GO" id="GO:0022857">
    <property type="term" value="F:transmembrane transporter activity"/>
    <property type="evidence" value="ECO:0007669"/>
    <property type="project" value="InterPro"/>
</dbReference>
<comment type="caution">
    <text evidence="8">The sequence shown here is derived from an EMBL/GenBank/DDBJ whole genome shotgun (WGS) entry which is preliminary data.</text>
</comment>
<proteinExistence type="predicted"/>
<dbReference type="EMBL" id="WOTH01000020">
    <property type="protein sequence ID" value="NHO54299.1"/>
    <property type="molecule type" value="Genomic_DNA"/>
</dbReference>
<evidence type="ECO:0000256" key="2">
    <source>
        <dbReference type="ARBA" id="ARBA00022741"/>
    </source>
</evidence>
<dbReference type="InterPro" id="IPR003593">
    <property type="entry name" value="AAA+_ATPase"/>
</dbReference>
<dbReference type="PROSITE" id="PS00211">
    <property type="entry name" value="ABC_TRANSPORTER_1"/>
    <property type="match status" value="1"/>
</dbReference>
<name>A0A967B6X0_9PROT</name>
<evidence type="ECO:0000256" key="6">
    <source>
        <dbReference type="ARBA" id="ARBA00023136"/>
    </source>
</evidence>
<evidence type="ECO:0000256" key="3">
    <source>
        <dbReference type="ARBA" id="ARBA00022748"/>
    </source>
</evidence>
<evidence type="ECO:0000256" key="5">
    <source>
        <dbReference type="ARBA" id="ARBA00022967"/>
    </source>
</evidence>
<dbReference type="AlphaFoldDB" id="A0A967B6X0"/>
<dbReference type="PROSITE" id="PS50893">
    <property type="entry name" value="ABC_TRANSPORTER_2"/>
    <property type="match status" value="1"/>
</dbReference>
<dbReference type="GO" id="GO:0016887">
    <property type="term" value="F:ATP hydrolysis activity"/>
    <property type="evidence" value="ECO:0007669"/>
    <property type="project" value="InterPro"/>
</dbReference>
<keyword evidence="9" id="KW-1185">Reference proteome</keyword>
<dbReference type="PANTHER" id="PTHR43499">
    <property type="entry name" value="ABC TRANSPORTER I FAMILY MEMBER 1"/>
    <property type="match status" value="1"/>
</dbReference>
<dbReference type="GO" id="GO:0017004">
    <property type="term" value="P:cytochrome complex assembly"/>
    <property type="evidence" value="ECO:0007669"/>
    <property type="project" value="UniProtKB-KW"/>
</dbReference>
<protein>
    <submittedName>
        <fullName evidence="8">Heme ABC exporter ATP-binding protein CcmA</fullName>
    </submittedName>
</protein>
<evidence type="ECO:0000313" key="8">
    <source>
        <dbReference type="EMBL" id="NHO54299.1"/>
    </source>
</evidence>
<evidence type="ECO:0000259" key="7">
    <source>
        <dbReference type="PROSITE" id="PS50893"/>
    </source>
</evidence>
<dbReference type="InterPro" id="IPR027417">
    <property type="entry name" value="P-loop_NTPase"/>
</dbReference>
<feature type="domain" description="ABC transporter" evidence="7">
    <location>
        <begin position="2"/>
        <end position="207"/>
    </location>
</feature>
<dbReference type="Gene3D" id="3.40.50.300">
    <property type="entry name" value="P-loop containing nucleotide triphosphate hydrolases"/>
    <property type="match status" value="1"/>
</dbReference>
<dbReference type="PANTHER" id="PTHR43499:SF1">
    <property type="entry name" value="ABC TRANSPORTER I FAMILY MEMBER 1"/>
    <property type="match status" value="1"/>
</dbReference>
<dbReference type="SUPFAM" id="SSF52540">
    <property type="entry name" value="P-loop containing nucleoside triphosphate hydrolases"/>
    <property type="match status" value="1"/>
</dbReference>
<keyword evidence="6" id="KW-0472">Membrane</keyword>
<keyword evidence="5" id="KW-1278">Translocase</keyword>
<dbReference type="Pfam" id="PF00005">
    <property type="entry name" value="ABC_tran"/>
    <property type="match status" value="1"/>
</dbReference>
<evidence type="ECO:0000256" key="1">
    <source>
        <dbReference type="ARBA" id="ARBA00022448"/>
    </source>
</evidence>
<dbReference type="InterPro" id="IPR005895">
    <property type="entry name" value="ABC_transptr_haem_export_CcmA"/>
</dbReference>